<accession>J0HCG6</accession>
<gene>
    <name evidence="1" type="ORF">Rleg9DRAFT_7171</name>
</gene>
<proteinExistence type="predicted"/>
<sequence>MDVSLTAGAVEIDWRGWPEGITEAVLQGAVALRAAKPKSHVTLVVANPPVNSAQRQCLREALRGLIHSSVLERPDIRSNLAFGGMSEDRQRIIAYLDRATFVFGATIDLGNRS</sequence>
<dbReference type="EMBL" id="JH719381">
    <property type="protein sequence ID" value="EJB08140.1"/>
    <property type="molecule type" value="Genomic_DNA"/>
</dbReference>
<evidence type="ECO:0000313" key="2">
    <source>
        <dbReference type="Proteomes" id="UP000005092"/>
    </source>
</evidence>
<name>J0HCG6_RHILT</name>
<organism evidence="1 2">
    <name type="scientific">Rhizobium leguminosarum bv. trifolii WSM597</name>
    <dbReference type="NCBI Taxonomy" id="754764"/>
    <lineage>
        <taxon>Bacteria</taxon>
        <taxon>Pseudomonadati</taxon>
        <taxon>Pseudomonadota</taxon>
        <taxon>Alphaproteobacteria</taxon>
        <taxon>Hyphomicrobiales</taxon>
        <taxon>Rhizobiaceae</taxon>
        <taxon>Rhizobium/Agrobacterium group</taxon>
        <taxon>Rhizobium</taxon>
    </lineage>
</organism>
<dbReference type="Proteomes" id="UP000005092">
    <property type="component" value="Unassembled WGS sequence"/>
</dbReference>
<reference evidence="1 2" key="1">
    <citation type="submission" date="2012-02" db="EMBL/GenBank/DDBJ databases">
        <title>Improved High-Quality Draft Sequence of Rhizobium leguminosarum bv. trifolii WSM597.</title>
        <authorList>
            <consortium name="US DOE Joint Genome Institute"/>
            <person name="Lucas S."/>
            <person name="Han J."/>
            <person name="Lapidus A."/>
            <person name="Cheng J.-F."/>
            <person name="Goodwin L."/>
            <person name="Pitluck S."/>
            <person name="Peters L."/>
            <person name="Ovchinnikova G."/>
            <person name="Held B."/>
            <person name="Detter J.C."/>
            <person name="Han C."/>
            <person name="Tapia R."/>
            <person name="Land M."/>
            <person name="Hauser L."/>
            <person name="Kyrpides N."/>
            <person name="Ivanova N."/>
            <person name="Pagani I."/>
            <person name="Brau L."/>
            <person name="Yates R."/>
            <person name="O'Hara G."/>
            <person name="Rui T."/>
            <person name="Howieson J."/>
            <person name="Reeve W."/>
            <person name="Woyke T."/>
        </authorList>
    </citation>
    <scope>NUCLEOTIDE SEQUENCE [LARGE SCALE GENOMIC DNA]</scope>
    <source>
        <strain evidence="1 2">WSM597</strain>
    </source>
</reference>
<dbReference type="HOGENOM" id="CLU_2131508_0_0_5"/>
<evidence type="ECO:0000313" key="1">
    <source>
        <dbReference type="EMBL" id="EJB08140.1"/>
    </source>
</evidence>
<dbReference type="AlphaFoldDB" id="J0HCG6"/>
<protein>
    <submittedName>
        <fullName evidence="1">Uncharacterized protein</fullName>
    </submittedName>
</protein>